<sequence>MSVAERPPRLEDDIFSEGYLDEFYKTHVASRRSSLDEDIAAIEAEITKVHRYRHKCRRYRVEEHQLNSCGNSECSDDEENQMDSVMSCSSHDMEMLPTSVFKIYNSSISSPVGGLAGGDVRSKDESNVFTWAEYQLVSHDHSYCSNNTNDQEEKRIHSDHGDPLTLNNVQWCQLTASRRMQALRRLSSILSKRPDPDTINLPGSFSLLPQPLVDLLRANNGVVNQTPPAKGPSASLDTSMIIKLSHESIVQSLISASPSVKPKRKVAQRSTQNTAGGYQSESKRPRPIEITRVRYSSSCSETDAPLEVD</sequence>
<dbReference type="Proteomes" id="UP000007879">
    <property type="component" value="Unassembled WGS sequence"/>
</dbReference>
<dbReference type="AlphaFoldDB" id="A0A1X7VUK4"/>
<gene>
    <name evidence="2" type="primary">100632186</name>
</gene>
<dbReference type="InParanoid" id="A0A1X7VUK4"/>
<reference evidence="3" key="1">
    <citation type="journal article" date="2010" name="Nature">
        <title>The Amphimedon queenslandica genome and the evolution of animal complexity.</title>
        <authorList>
            <person name="Srivastava M."/>
            <person name="Simakov O."/>
            <person name="Chapman J."/>
            <person name="Fahey B."/>
            <person name="Gauthier M.E."/>
            <person name="Mitros T."/>
            <person name="Richards G.S."/>
            <person name="Conaco C."/>
            <person name="Dacre M."/>
            <person name="Hellsten U."/>
            <person name="Larroux C."/>
            <person name="Putnam N.H."/>
            <person name="Stanke M."/>
            <person name="Adamska M."/>
            <person name="Darling A."/>
            <person name="Degnan S.M."/>
            <person name="Oakley T.H."/>
            <person name="Plachetzki D.C."/>
            <person name="Zhai Y."/>
            <person name="Adamski M."/>
            <person name="Calcino A."/>
            <person name="Cummins S.F."/>
            <person name="Goodstein D.M."/>
            <person name="Harris C."/>
            <person name="Jackson D.J."/>
            <person name="Leys S.P."/>
            <person name="Shu S."/>
            <person name="Woodcroft B.J."/>
            <person name="Vervoort M."/>
            <person name="Kosik K.S."/>
            <person name="Manning G."/>
            <person name="Degnan B.M."/>
            <person name="Rokhsar D.S."/>
        </authorList>
    </citation>
    <scope>NUCLEOTIDE SEQUENCE [LARGE SCALE GENOMIC DNA]</scope>
</reference>
<dbReference type="EnsemblMetazoa" id="XM_003382456.3">
    <property type="protein sequence ID" value="XP_003382504.2"/>
    <property type="gene ID" value="LOC100632186"/>
</dbReference>
<name>A0A1X7VUK4_AMPQE</name>
<evidence type="ECO:0000313" key="3">
    <source>
        <dbReference type="Proteomes" id="UP000007879"/>
    </source>
</evidence>
<dbReference type="EnsemblMetazoa" id="Aqu2.1.44016_001">
    <property type="protein sequence ID" value="Aqu2.1.44016_001"/>
    <property type="gene ID" value="Aqu2.1.44016"/>
</dbReference>
<feature type="compositionally biased region" description="Polar residues" evidence="1">
    <location>
        <begin position="268"/>
        <end position="280"/>
    </location>
</feature>
<organism evidence="2">
    <name type="scientific">Amphimedon queenslandica</name>
    <name type="common">Sponge</name>
    <dbReference type="NCBI Taxonomy" id="400682"/>
    <lineage>
        <taxon>Eukaryota</taxon>
        <taxon>Metazoa</taxon>
        <taxon>Porifera</taxon>
        <taxon>Demospongiae</taxon>
        <taxon>Heteroscleromorpha</taxon>
        <taxon>Haplosclerida</taxon>
        <taxon>Niphatidae</taxon>
        <taxon>Amphimedon</taxon>
    </lineage>
</organism>
<feature type="region of interest" description="Disordered" evidence="1">
    <location>
        <begin position="260"/>
        <end position="309"/>
    </location>
</feature>
<evidence type="ECO:0000256" key="1">
    <source>
        <dbReference type="SAM" id="MobiDB-lite"/>
    </source>
</evidence>
<evidence type="ECO:0000313" key="2">
    <source>
        <dbReference type="EnsemblMetazoa" id="Aqu2.1.44016_001"/>
    </source>
</evidence>
<accession>A0A1X7VUK4</accession>
<keyword evidence="3" id="KW-1185">Reference proteome</keyword>
<dbReference type="OrthoDB" id="10632070at2759"/>
<protein>
    <submittedName>
        <fullName evidence="2">Uncharacterized protein</fullName>
    </submittedName>
</protein>
<feature type="compositionally biased region" description="Basic and acidic residues" evidence="1">
    <location>
        <begin position="281"/>
        <end position="292"/>
    </location>
</feature>
<dbReference type="KEGG" id="aqu:100632186"/>
<reference evidence="2" key="2">
    <citation type="submission" date="2017-05" db="UniProtKB">
        <authorList>
            <consortium name="EnsemblMetazoa"/>
        </authorList>
    </citation>
    <scope>IDENTIFICATION</scope>
</reference>
<proteinExistence type="predicted"/>